<dbReference type="InterPro" id="IPR022791">
    <property type="entry name" value="L-PG_synthase/AglD"/>
</dbReference>
<evidence type="ECO:0000256" key="1">
    <source>
        <dbReference type="ARBA" id="ARBA00004651"/>
    </source>
</evidence>
<evidence type="ECO:0000256" key="2">
    <source>
        <dbReference type="ARBA" id="ARBA00011061"/>
    </source>
</evidence>
<evidence type="ECO:0000256" key="3">
    <source>
        <dbReference type="ARBA" id="ARBA00022475"/>
    </source>
</evidence>
<gene>
    <name evidence="8" type="ordered locus">MCON_1823</name>
</gene>
<reference evidence="8 9" key="1">
    <citation type="journal article" date="2011" name="J. Bacteriol.">
        <title>Complete genome sequence of Methanosaeta concilii, a specialist in aceticlastic methanogenesis.</title>
        <authorList>
            <person name="Barber R.D."/>
            <person name="Zhang L."/>
            <person name="Harnack M."/>
            <person name="Olson M.V."/>
            <person name="Kaul R."/>
            <person name="Ingram-Smith C."/>
            <person name="Smith K.S."/>
        </authorList>
    </citation>
    <scope>NUCLEOTIDE SEQUENCE [LARGE SCALE GENOMIC DNA]</scope>
    <source>
        <strain evidence="9">ATCC 5969 / DSM 3671 / JCM 10134 / NBRC 103675 / OCM 69 / GP-6</strain>
    </source>
</reference>
<feature type="transmembrane region" description="Helical" evidence="7">
    <location>
        <begin position="249"/>
        <end position="271"/>
    </location>
</feature>
<comment type="similarity">
    <text evidence="2">Belongs to the UPF0104 family.</text>
</comment>
<keyword evidence="4 7" id="KW-0812">Transmembrane</keyword>
<dbReference type="GeneID" id="10461357"/>
<feature type="transmembrane region" description="Helical" evidence="7">
    <location>
        <begin position="148"/>
        <end position="168"/>
    </location>
</feature>
<evidence type="ECO:0000256" key="6">
    <source>
        <dbReference type="ARBA" id="ARBA00023136"/>
    </source>
</evidence>
<dbReference type="STRING" id="990316.MCON_1823"/>
<name>F4BVI7_METSG</name>
<accession>F4BVI7</accession>
<keyword evidence="3" id="KW-1003">Cell membrane</keyword>
<dbReference type="HOGENOM" id="CLU_048072_3_2_2"/>
<evidence type="ECO:0000313" key="9">
    <source>
        <dbReference type="Proteomes" id="UP000007807"/>
    </source>
</evidence>
<protein>
    <submittedName>
        <fullName evidence="8">Uncharacterized membrane protein (UPF0104)</fullName>
    </submittedName>
</protein>
<keyword evidence="9" id="KW-1185">Reference proteome</keyword>
<dbReference type="GO" id="GO:0005886">
    <property type="term" value="C:plasma membrane"/>
    <property type="evidence" value="ECO:0007669"/>
    <property type="project" value="UniProtKB-SubCell"/>
</dbReference>
<keyword evidence="5 7" id="KW-1133">Transmembrane helix</keyword>
<dbReference type="Pfam" id="PF03706">
    <property type="entry name" value="LPG_synthase_TM"/>
    <property type="match status" value="1"/>
</dbReference>
<dbReference type="InParanoid" id="F4BVI7"/>
<evidence type="ECO:0000313" key="8">
    <source>
        <dbReference type="EMBL" id="AEB68421.1"/>
    </source>
</evidence>
<feature type="transmembrane region" description="Helical" evidence="7">
    <location>
        <begin position="214"/>
        <end position="237"/>
    </location>
</feature>
<dbReference type="EMBL" id="CP002565">
    <property type="protein sequence ID" value="AEB68421.1"/>
    <property type="molecule type" value="Genomic_DNA"/>
</dbReference>
<dbReference type="NCBIfam" id="TIGR00374">
    <property type="entry name" value="flippase-like domain"/>
    <property type="match status" value="1"/>
</dbReference>
<dbReference type="Proteomes" id="UP000007807">
    <property type="component" value="Chromosome"/>
</dbReference>
<dbReference type="PANTHER" id="PTHR39087:SF2">
    <property type="entry name" value="UPF0104 MEMBRANE PROTEIN MJ1595"/>
    <property type="match status" value="1"/>
</dbReference>
<evidence type="ECO:0000256" key="4">
    <source>
        <dbReference type="ARBA" id="ARBA00022692"/>
    </source>
</evidence>
<feature type="transmembrane region" description="Helical" evidence="7">
    <location>
        <begin position="40"/>
        <end position="59"/>
    </location>
</feature>
<dbReference type="AlphaFoldDB" id="F4BVI7"/>
<feature type="transmembrane region" description="Helical" evidence="7">
    <location>
        <begin position="109"/>
        <end position="136"/>
    </location>
</feature>
<keyword evidence="6 7" id="KW-0472">Membrane</keyword>
<dbReference type="PANTHER" id="PTHR39087">
    <property type="entry name" value="UPF0104 MEMBRANE PROTEIN MJ1595"/>
    <property type="match status" value="1"/>
</dbReference>
<comment type="subcellular location">
    <subcellularLocation>
        <location evidence="1">Cell membrane</location>
        <topology evidence="1">Multi-pass membrane protein</topology>
    </subcellularLocation>
</comment>
<dbReference type="KEGG" id="mcj:MCON_1823"/>
<proteinExistence type="inferred from homology"/>
<organism evidence="8 9">
    <name type="scientific">Methanothrix soehngenii (strain ATCC 5969 / DSM 3671 / JCM 10134 / NBRC 103675 / OCM 69 / GP-6)</name>
    <name type="common">Methanosaeta concilii</name>
    <dbReference type="NCBI Taxonomy" id="990316"/>
    <lineage>
        <taxon>Archaea</taxon>
        <taxon>Methanobacteriati</taxon>
        <taxon>Methanobacteriota</taxon>
        <taxon>Stenosarchaea group</taxon>
        <taxon>Methanomicrobia</taxon>
        <taxon>Methanotrichales</taxon>
        <taxon>Methanotrichaceae</taxon>
        <taxon>Methanothrix</taxon>
    </lineage>
</organism>
<feature type="transmembrane region" description="Helical" evidence="7">
    <location>
        <begin position="291"/>
        <end position="315"/>
    </location>
</feature>
<evidence type="ECO:0000256" key="5">
    <source>
        <dbReference type="ARBA" id="ARBA00022989"/>
    </source>
</evidence>
<dbReference type="RefSeq" id="WP_013719465.1">
    <property type="nucleotide sequence ID" value="NC_015416.1"/>
</dbReference>
<sequence length="324" mass="36094">MDKKNQALIAAATVTAVLLYLLLSQIDPHDIISTLKGIDASYLAGGFILYLLCNIFRALRFHILLDQEIKLFPLFNLVCIYNMMNNLAPMRTGELSYIYMLKKLHNKNAITGASTLILSRIFDFIAIGTLFLASAWMIGDRLGGMKSILIPISLFMIFCLILLLMLFYGGEWLSISFSCALDRMGLARNATAIYLISNLKEMVQSMQKLRNAKIALLILASSFIIWAANFFVVFLVIRGMHFDIPMPIIVMGSTFTVLSTLLPIYGIAGLGTSQGLWTLVFLPLGIPLDQAIISAFGYYIVQMAYYLVLGFYGLAMIKLTDQEG</sequence>
<evidence type="ECO:0000256" key="7">
    <source>
        <dbReference type="SAM" id="Phobius"/>
    </source>
</evidence>